<organism evidence="1">
    <name type="scientific">marine sediment metagenome</name>
    <dbReference type="NCBI Taxonomy" id="412755"/>
    <lineage>
        <taxon>unclassified sequences</taxon>
        <taxon>metagenomes</taxon>
        <taxon>ecological metagenomes</taxon>
    </lineage>
</organism>
<sequence>SLISNVWDLMRSRKYADTSSLIILRNGSD</sequence>
<feature type="non-terminal residue" evidence="1">
    <location>
        <position position="1"/>
    </location>
</feature>
<proteinExistence type="predicted"/>
<dbReference type="AlphaFoldDB" id="X1H8W4"/>
<name>X1H8W4_9ZZZZ</name>
<reference evidence="1" key="1">
    <citation type="journal article" date="2014" name="Front. Microbiol.">
        <title>High frequency of phylogenetically diverse reductive dehalogenase-homologous genes in deep subseafloor sedimentary metagenomes.</title>
        <authorList>
            <person name="Kawai M."/>
            <person name="Futagami T."/>
            <person name="Toyoda A."/>
            <person name="Takaki Y."/>
            <person name="Nishi S."/>
            <person name="Hori S."/>
            <person name="Arai W."/>
            <person name="Tsubouchi T."/>
            <person name="Morono Y."/>
            <person name="Uchiyama I."/>
            <person name="Ito T."/>
            <person name="Fujiyama A."/>
            <person name="Inagaki F."/>
            <person name="Takami H."/>
        </authorList>
    </citation>
    <scope>NUCLEOTIDE SEQUENCE</scope>
    <source>
        <strain evidence="1">Expedition CK06-06</strain>
    </source>
</reference>
<gene>
    <name evidence="1" type="ORF">S03H2_33739</name>
</gene>
<dbReference type="EMBL" id="BARU01020555">
    <property type="protein sequence ID" value="GAH50294.1"/>
    <property type="molecule type" value="Genomic_DNA"/>
</dbReference>
<comment type="caution">
    <text evidence="1">The sequence shown here is derived from an EMBL/GenBank/DDBJ whole genome shotgun (WGS) entry which is preliminary data.</text>
</comment>
<protein>
    <submittedName>
        <fullName evidence="1">Uncharacterized protein</fullName>
    </submittedName>
</protein>
<evidence type="ECO:0000313" key="1">
    <source>
        <dbReference type="EMBL" id="GAH50294.1"/>
    </source>
</evidence>
<accession>X1H8W4</accession>